<keyword evidence="2" id="KW-1185">Reference proteome</keyword>
<dbReference type="KEGG" id="spar:SPRG_18229"/>
<name>A0A067BHP4_SAPPC</name>
<evidence type="ECO:0000313" key="2">
    <source>
        <dbReference type="Proteomes" id="UP000030745"/>
    </source>
</evidence>
<organism evidence="1 2">
    <name type="scientific">Saprolegnia parasitica (strain CBS 223.65)</name>
    <dbReference type="NCBI Taxonomy" id="695850"/>
    <lineage>
        <taxon>Eukaryota</taxon>
        <taxon>Sar</taxon>
        <taxon>Stramenopiles</taxon>
        <taxon>Oomycota</taxon>
        <taxon>Saprolegniomycetes</taxon>
        <taxon>Saprolegniales</taxon>
        <taxon>Saprolegniaceae</taxon>
        <taxon>Saprolegnia</taxon>
    </lineage>
</organism>
<protein>
    <submittedName>
        <fullName evidence="1">Uncharacterized protein</fullName>
    </submittedName>
</protein>
<dbReference type="STRING" id="695850.A0A067BHP4"/>
<feature type="non-terminal residue" evidence="1">
    <location>
        <position position="1"/>
    </location>
</feature>
<dbReference type="Proteomes" id="UP000030745">
    <property type="component" value="Unassembled WGS sequence"/>
</dbReference>
<feature type="non-terminal residue" evidence="1">
    <location>
        <position position="92"/>
    </location>
</feature>
<dbReference type="AlphaFoldDB" id="A0A067BHP4"/>
<dbReference type="RefSeq" id="XP_012213057.1">
    <property type="nucleotide sequence ID" value="XM_012357667.1"/>
</dbReference>
<reference evidence="1 2" key="1">
    <citation type="journal article" date="2013" name="PLoS Genet.">
        <title>Distinctive expansion of potential virulence genes in the genome of the oomycete fish pathogen Saprolegnia parasitica.</title>
        <authorList>
            <person name="Jiang R.H."/>
            <person name="de Bruijn I."/>
            <person name="Haas B.J."/>
            <person name="Belmonte R."/>
            <person name="Lobach L."/>
            <person name="Christie J."/>
            <person name="van den Ackerveken G."/>
            <person name="Bottin A."/>
            <person name="Bulone V."/>
            <person name="Diaz-Moreno S.M."/>
            <person name="Dumas B."/>
            <person name="Fan L."/>
            <person name="Gaulin E."/>
            <person name="Govers F."/>
            <person name="Grenville-Briggs L.J."/>
            <person name="Horner N.R."/>
            <person name="Levin J.Z."/>
            <person name="Mammella M."/>
            <person name="Meijer H.J."/>
            <person name="Morris P."/>
            <person name="Nusbaum C."/>
            <person name="Oome S."/>
            <person name="Phillips A.J."/>
            <person name="van Rooyen D."/>
            <person name="Rzeszutek E."/>
            <person name="Saraiva M."/>
            <person name="Secombes C.J."/>
            <person name="Seidl M.F."/>
            <person name="Snel B."/>
            <person name="Stassen J.H."/>
            <person name="Sykes S."/>
            <person name="Tripathy S."/>
            <person name="van den Berg H."/>
            <person name="Vega-Arreguin J.C."/>
            <person name="Wawra S."/>
            <person name="Young S.K."/>
            <person name="Zeng Q."/>
            <person name="Dieguez-Uribeondo J."/>
            <person name="Russ C."/>
            <person name="Tyler B.M."/>
            <person name="van West P."/>
        </authorList>
    </citation>
    <scope>NUCLEOTIDE SEQUENCE [LARGE SCALE GENOMIC DNA]</scope>
    <source>
        <strain evidence="1 2">CBS 223.65</strain>
    </source>
</reference>
<evidence type="ECO:0000313" key="1">
    <source>
        <dbReference type="EMBL" id="KDO16235.1"/>
    </source>
</evidence>
<gene>
    <name evidence="1" type="ORF">SPRG_18229</name>
</gene>
<dbReference type="VEuPathDB" id="FungiDB:SPRG_18229"/>
<proteinExistence type="predicted"/>
<sequence>ERHRVMRTVHELEMRLALSLLDRCLEHDTETGWKQEAEQHAEIRARVDQENEFLRKTLMEQMKFIQRLQDYFTKQPLLNAPSLNKMLTTAPS</sequence>
<accession>A0A067BHP4</accession>
<dbReference type="EMBL" id="KK584249">
    <property type="protein sequence ID" value="KDO16235.1"/>
    <property type="molecule type" value="Genomic_DNA"/>
</dbReference>
<dbReference type="GeneID" id="24139754"/>